<evidence type="ECO:0000313" key="2">
    <source>
        <dbReference type="Proteomes" id="UP000660745"/>
    </source>
</evidence>
<dbReference type="RefSeq" id="WP_189142895.1">
    <property type="nucleotide sequence ID" value="NZ_BMNK01000015.1"/>
</dbReference>
<protein>
    <recommendedName>
        <fullName evidence="3">TIGR03984 family CRISPR-associated protein</fullName>
    </recommendedName>
</protein>
<name>A0A918AC31_9ACTN</name>
<reference evidence="1" key="2">
    <citation type="submission" date="2020-09" db="EMBL/GenBank/DDBJ databases">
        <authorList>
            <person name="Sun Q."/>
            <person name="Zhou Y."/>
        </authorList>
    </citation>
    <scope>NUCLEOTIDE SEQUENCE</scope>
    <source>
        <strain evidence="1">CGMCC 4.7430</strain>
    </source>
</reference>
<gene>
    <name evidence="1" type="ORF">GCM10012278_68500</name>
</gene>
<dbReference type="Proteomes" id="UP000660745">
    <property type="component" value="Unassembled WGS sequence"/>
</dbReference>
<evidence type="ECO:0000313" key="1">
    <source>
        <dbReference type="EMBL" id="GGP14093.1"/>
    </source>
</evidence>
<organism evidence="1 2">
    <name type="scientific">Nonomuraea glycinis</name>
    <dbReference type="NCBI Taxonomy" id="2047744"/>
    <lineage>
        <taxon>Bacteria</taxon>
        <taxon>Bacillati</taxon>
        <taxon>Actinomycetota</taxon>
        <taxon>Actinomycetes</taxon>
        <taxon>Streptosporangiales</taxon>
        <taxon>Streptosporangiaceae</taxon>
        <taxon>Nonomuraea</taxon>
    </lineage>
</organism>
<dbReference type="NCBIfam" id="TIGR03984">
    <property type="entry name" value="CRISPR-associated protein Csx19"/>
    <property type="match status" value="1"/>
</dbReference>
<dbReference type="AlphaFoldDB" id="A0A918AC31"/>
<proteinExistence type="predicted"/>
<evidence type="ECO:0008006" key="3">
    <source>
        <dbReference type="Google" id="ProtNLM"/>
    </source>
</evidence>
<dbReference type="EMBL" id="BMNK01000015">
    <property type="protein sequence ID" value="GGP14093.1"/>
    <property type="molecule type" value="Genomic_DNA"/>
</dbReference>
<accession>A0A918AC31</accession>
<comment type="caution">
    <text evidence="1">The sequence shown here is derived from an EMBL/GenBank/DDBJ whole genome shotgun (WGS) entry which is preliminary data.</text>
</comment>
<keyword evidence="2" id="KW-1185">Reference proteome</keyword>
<sequence length="187" mass="20332">MSVVLYAASWHDIGLDEVLRHAAPGSTALLATPRTHHIALVDASGDVKTRKGSVRLQDVFEARFFDERAELRWVNIADGRGTAVFLTEDAATLPAAFVDRLPAVEAIDTRAGAYLLWGRSAGSVNGWTTLSTERIGTIDIPAQIPAEQHAQVLVQEYIAQDPNHGNAYIAEERLLRFDLAAPETSTS</sequence>
<reference evidence="1" key="1">
    <citation type="journal article" date="2014" name="Int. J. Syst. Evol. Microbiol.">
        <title>Complete genome sequence of Corynebacterium casei LMG S-19264T (=DSM 44701T), isolated from a smear-ripened cheese.</title>
        <authorList>
            <consortium name="US DOE Joint Genome Institute (JGI-PGF)"/>
            <person name="Walter F."/>
            <person name="Albersmeier A."/>
            <person name="Kalinowski J."/>
            <person name="Ruckert C."/>
        </authorList>
    </citation>
    <scope>NUCLEOTIDE SEQUENCE</scope>
    <source>
        <strain evidence="1">CGMCC 4.7430</strain>
    </source>
</reference>
<dbReference type="InterPro" id="IPR023815">
    <property type="entry name" value="CRISPR-assoc_Csx19"/>
</dbReference>